<evidence type="ECO:0000256" key="7">
    <source>
        <dbReference type="ARBA" id="ARBA00022779"/>
    </source>
</evidence>
<keyword evidence="11 12" id="KW-0472">Membrane</keyword>
<sequence>MEKSTYIGLGLGVIAVGLGMVLKGASLVALVNPAAFLIIIAGTAAAVLIAFPMSEMKKVPKLFGVLFKEQALPNKRELINQFMNWASIARREGLLALENTSDEIQDPFLKNGMKMIIDGGEPEFVRDVLNEEIYAIEDRHLAGAQIFTQAGTYAPTLGVLGAVVGLIAALGNLSDIEKLGHSISAAFIATLLGIFTGYVLWHPFANKLKRKSKQEIEIKKIMVEGLLSIQAGVSPTAIEQKLLVYIPVTERAVAKAETQEEGVEVNG</sequence>
<keyword evidence="9 12" id="KW-1133">Transmembrane helix</keyword>
<keyword evidence="16" id="KW-1185">Reference proteome</keyword>
<dbReference type="EMBL" id="RHHQ01000003">
    <property type="protein sequence ID" value="RNB92393.1"/>
    <property type="molecule type" value="Genomic_DNA"/>
</dbReference>
<dbReference type="GO" id="GO:1902600">
    <property type="term" value="P:proton transmembrane transport"/>
    <property type="evidence" value="ECO:0007669"/>
    <property type="project" value="UniProtKB-KW"/>
</dbReference>
<dbReference type="GO" id="GO:0006935">
    <property type="term" value="P:chemotaxis"/>
    <property type="evidence" value="ECO:0007669"/>
    <property type="project" value="UniProtKB-KW"/>
</dbReference>
<keyword evidence="3" id="KW-0813">Transport</keyword>
<keyword evidence="15" id="KW-0969">Cilium</keyword>
<evidence type="ECO:0000259" key="14">
    <source>
        <dbReference type="Pfam" id="PF20560"/>
    </source>
</evidence>
<evidence type="ECO:0000256" key="2">
    <source>
        <dbReference type="ARBA" id="ARBA00008038"/>
    </source>
</evidence>
<comment type="similarity">
    <text evidence="2">Belongs to the MotA family.</text>
</comment>
<evidence type="ECO:0000256" key="1">
    <source>
        <dbReference type="ARBA" id="ARBA00004651"/>
    </source>
</evidence>
<evidence type="ECO:0000256" key="4">
    <source>
        <dbReference type="ARBA" id="ARBA00022475"/>
    </source>
</evidence>
<dbReference type="AlphaFoldDB" id="A0A3M8DW33"/>
<protein>
    <submittedName>
        <fullName evidence="15">Flagellar motor protein MotA</fullName>
    </submittedName>
</protein>
<comment type="subcellular location">
    <subcellularLocation>
        <location evidence="1">Cell membrane</location>
        <topology evidence="1">Multi-pass membrane protein</topology>
    </subcellularLocation>
</comment>
<feature type="domain" description="MotA/TolQ/ExbB proton channel" evidence="13">
    <location>
        <begin position="102"/>
        <end position="217"/>
    </location>
</feature>
<evidence type="ECO:0000313" key="16">
    <source>
        <dbReference type="Proteomes" id="UP000271031"/>
    </source>
</evidence>
<evidence type="ECO:0000256" key="10">
    <source>
        <dbReference type="ARBA" id="ARBA00023065"/>
    </source>
</evidence>
<evidence type="ECO:0000256" key="12">
    <source>
        <dbReference type="SAM" id="Phobius"/>
    </source>
</evidence>
<comment type="caution">
    <text evidence="15">The sequence shown here is derived from an EMBL/GenBank/DDBJ whole genome shotgun (WGS) entry which is preliminary data.</text>
</comment>
<keyword evidence="7" id="KW-0283">Flagellar rotation</keyword>
<evidence type="ECO:0000256" key="3">
    <source>
        <dbReference type="ARBA" id="ARBA00022448"/>
    </source>
</evidence>
<dbReference type="NCBIfam" id="NF005997">
    <property type="entry name" value="PRK08124.1"/>
    <property type="match status" value="1"/>
</dbReference>
<dbReference type="InterPro" id="IPR000540">
    <property type="entry name" value="Flag_MotA_CS"/>
</dbReference>
<dbReference type="PROSITE" id="PS01307">
    <property type="entry name" value="MOTA"/>
    <property type="match status" value="1"/>
</dbReference>
<dbReference type="Proteomes" id="UP000271031">
    <property type="component" value="Unassembled WGS sequence"/>
</dbReference>
<dbReference type="InterPro" id="IPR047055">
    <property type="entry name" value="MotA-like"/>
</dbReference>
<dbReference type="PANTHER" id="PTHR30433:SF3">
    <property type="entry name" value="MOTILITY PROTEIN A"/>
    <property type="match status" value="1"/>
</dbReference>
<evidence type="ECO:0000259" key="13">
    <source>
        <dbReference type="Pfam" id="PF01618"/>
    </source>
</evidence>
<dbReference type="InterPro" id="IPR002898">
    <property type="entry name" value="MotA_ExbB_proton_chnl"/>
</dbReference>
<dbReference type="InterPro" id="IPR046786">
    <property type="entry name" value="MotA_N"/>
</dbReference>
<gene>
    <name evidence="15" type="primary">motA</name>
    <name evidence="15" type="ORF">EDM56_01465</name>
</gene>
<evidence type="ECO:0000313" key="15">
    <source>
        <dbReference type="EMBL" id="RNB92393.1"/>
    </source>
</evidence>
<evidence type="ECO:0000256" key="8">
    <source>
        <dbReference type="ARBA" id="ARBA00022781"/>
    </source>
</evidence>
<dbReference type="OrthoDB" id="9806929at2"/>
<evidence type="ECO:0000256" key="9">
    <source>
        <dbReference type="ARBA" id="ARBA00022989"/>
    </source>
</evidence>
<keyword evidence="10" id="KW-0406">Ion transport</keyword>
<dbReference type="RefSeq" id="WP_122916098.1">
    <property type="nucleotide sequence ID" value="NZ_RHHQ01000003.1"/>
</dbReference>
<keyword evidence="6 12" id="KW-0812">Transmembrane</keyword>
<keyword evidence="4" id="KW-1003">Cell membrane</keyword>
<organism evidence="15 16">
    <name type="scientific">Brevibacillus fluminis</name>
    <dbReference type="NCBI Taxonomy" id="511487"/>
    <lineage>
        <taxon>Bacteria</taxon>
        <taxon>Bacillati</taxon>
        <taxon>Bacillota</taxon>
        <taxon>Bacilli</taxon>
        <taxon>Bacillales</taxon>
        <taxon>Paenibacillaceae</taxon>
        <taxon>Brevibacillus</taxon>
    </lineage>
</organism>
<evidence type="ECO:0000256" key="5">
    <source>
        <dbReference type="ARBA" id="ARBA00022500"/>
    </source>
</evidence>
<dbReference type="Pfam" id="PF20560">
    <property type="entry name" value="MotA_N"/>
    <property type="match status" value="1"/>
</dbReference>
<keyword evidence="5" id="KW-0145">Chemotaxis</keyword>
<feature type="transmembrane region" description="Helical" evidence="12">
    <location>
        <begin position="34"/>
        <end position="53"/>
    </location>
</feature>
<feature type="transmembrane region" description="Helical" evidence="12">
    <location>
        <begin position="153"/>
        <end position="173"/>
    </location>
</feature>
<evidence type="ECO:0000256" key="11">
    <source>
        <dbReference type="ARBA" id="ARBA00023136"/>
    </source>
</evidence>
<name>A0A3M8DW33_9BACL</name>
<feature type="transmembrane region" description="Helical" evidence="12">
    <location>
        <begin position="179"/>
        <end position="201"/>
    </location>
</feature>
<proteinExistence type="inferred from homology"/>
<keyword evidence="15" id="KW-0966">Cell projection</keyword>
<keyword evidence="15" id="KW-0282">Flagellum</keyword>
<dbReference type="PANTHER" id="PTHR30433">
    <property type="entry name" value="CHEMOTAXIS PROTEIN MOTA"/>
    <property type="match status" value="1"/>
</dbReference>
<keyword evidence="8" id="KW-0375">Hydrogen ion transport</keyword>
<evidence type="ECO:0000256" key="6">
    <source>
        <dbReference type="ARBA" id="ARBA00022692"/>
    </source>
</evidence>
<accession>A0A3M8DW33</accession>
<dbReference type="Pfam" id="PF01618">
    <property type="entry name" value="MotA_ExbB"/>
    <property type="match status" value="1"/>
</dbReference>
<feature type="transmembrane region" description="Helical" evidence="12">
    <location>
        <begin position="7"/>
        <end position="28"/>
    </location>
</feature>
<feature type="domain" description="Motility protein A N-terminal" evidence="14">
    <location>
        <begin position="7"/>
        <end position="75"/>
    </location>
</feature>
<dbReference type="GO" id="GO:0071978">
    <property type="term" value="P:bacterial-type flagellum-dependent swarming motility"/>
    <property type="evidence" value="ECO:0007669"/>
    <property type="project" value="InterPro"/>
</dbReference>
<reference evidence="15 16" key="1">
    <citation type="submission" date="2018-10" db="EMBL/GenBank/DDBJ databases">
        <title>Phylogenomics of Brevibacillus.</title>
        <authorList>
            <person name="Dunlap C."/>
        </authorList>
    </citation>
    <scope>NUCLEOTIDE SEQUENCE [LARGE SCALE GENOMIC DNA]</scope>
    <source>
        <strain evidence="15 16">JCM 15716</strain>
    </source>
</reference>
<dbReference type="GO" id="GO:0005886">
    <property type="term" value="C:plasma membrane"/>
    <property type="evidence" value="ECO:0007669"/>
    <property type="project" value="UniProtKB-SubCell"/>
</dbReference>